<name>Q0G4C0_9HYPH</name>
<dbReference type="EMBL" id="AATP01000002">
    <property type="protein sequence ID" value="EAU41561.1"/>
    <property type="molecule type" value="Genomic_DNA"/>
</dbReference>
<dbReference type="GO" id="GO:0016117">
    <property type="term" value="P:carotenoid biosynthetic process"/>
    <property type="evidence" value="ECO:0007669"/>
    <property type="project" value="InterPro"/>
</dbReference>
<dbReference type="Gene3D" id="3.50.50.60">
    <property type="entry name" value="FAD/NAD(P)-binding domain"/>
    <property type="match status" value="1"/>
</dbReference>
<keyword evidence="3" id="KW-1185">Reference proteome</keyword>
<dbReference type="SUPFAM" id="SSF51905">
    <property type="entry name" value="FAD/NAD(P)-binding domain"/>
    <property type="match status" value="1"/>
</dbReference>
<dbReference type="Proteomes" id="UP000004310">
    <property type="component" value="Unassembled WGS sequence"/>
</dbReference>
<dbReference type="InterPro" id="IPR036188">
    <property type="entry name" value="FAD/NAD-bd_sf"/>
</dbReference>
<reference evidence="2 3" key="1">
    <citation type="journal article" date="2010" name="J. Bacteriol.">
        <title>Genome sequence of Fulvimarina pelagi HTCC2506T, a Mn(II)-oxidizing alphaproteobacterium possessing an aerobic anoxygenic photosynthetic gene cluster and Xanthorhodopsin.</title>
        <authorList>
            <person name="Kang I."/>
            <person name="Oh H.M."/>
            <person name="Lim S.I."/>
            <person name="Ferriera S."/>
            <person name="Giovannoni S.J."/>
            <person name="Cho J.C."/>
        </authorList>
    </citation>
    <scope>NUCLEOTIDE SEQUENCE [LARGE SCALE GENOMIC DNA]</scope>
    <source>
        <strain evidence="2 3">HTCC2506</strain>
    </source>
</reference>
<dbReference type="GO" id="GO:0016705">
    <property type="term" value="F:oxidoreductase activity, acting on paired donors, with incorporation or reduction of molecular oxygen"/>
    <property type="evidence" value="ECO:0007669"/>
    <property type="project" value="InterPro"/>
</dbReference>
<evidence type="ECO:0000313" key="2">
    <source>
        <dbReference type="EMBL" id="EAU41561.1"/>
    </source>
</evidence>
<evidence type="ECO:0000313" key="3">
    <source>
        <dbReference type="Proteomes" id="UP000004310"/>
    </source>
</evidence>
<gene>
    <name evidence="2" type="ORF">FP2506_14049</name>
</gene>
<dbReference type="NCBIfam" id="TIGR01789">
    <property type="entry name" value="lycopene_cycl"/>
    <property type="match status" value="1"/>
</dbReference>
<evidence type="ECO:0008006" key="4">
    <source>
        <dbReference type="Google" id="ProtNLM"/>
    </source>
</evidence>
<dbReference type="AlphaFoldDB" id="Q0G4C0"/>
<comment type="similarity">
    <text evidence="1">Belongs to the lycopene cyclase family.</text>
</comment>
<sequence length="392" mass="43219">MTSSAKQKVDIALVGGGLANGLIAWRLAELRPDLSIVVLEAGEAPGGNHTWSFHEHDLTPAAHRWIAPFVAHRWTTNEVQFPDRHRHLSTGYLSASSDLFRERLTTRLGLRIRTGCPAVSVTARKVRLENGEVIEAGSVIDGRGYRSSEHLTLGFQKFLGQEIEFEAPHGVARPVIMDATVPQADGYRFVYLLPMTPTRLLVEDTYYADGDALDRGTIRRNIAAYRAAKGWPAGKVVREEDGVLPIALAGDIEAFWEEKQGVPSSGLNAALFHPTTGYSLPDAVYLADLIAGLPDYSAATLYAATRRHSVATWKRRGFFRMLNRLLYLAGDPLKRYVILQHFYRLPEPLVSRFYAARLTRGDKVRILTGKPPVSVISALKVLSPSSVEGAPA</sequence>
<dbReference type="HOGENOM" id="CLU_698000_0_0_5"/>
<dbReference type="NCBIfam" id="TIGR01790">
    <property type="entry name" value="carotene-cycl"/>
    <property type="match status" value="1"/>
</dbReference>
<accession>Q0G4C0</accession>
<dbReference type="eggNOG" id="COG1635">
    <property type="taxonomic scope" value="Bacteria"/>
</dbReference>
<dbReference type="GO" id="GO:0045436">
    <property type="term" value="F:lycopene beta cyclase activity"/>
    <property type="evidence" value="ECO:0007669"/>
    <property type="project" value="InterPro"/>
</dbReference>
<comment type="caution">
    <text evidence="2">The sequence shown here is derived from an EMBL/GenBank/DDBJ whole genome shotgun (WGS) entry which is preliminary data.</text>
</comment>
<organism evidence="2 3">
    <name type="scientific">Fulvimarina pelagi HTCC2506</name>
    <dbReference type="NCBI Taxonomy" id="314231"/>
    <lineage>
        <taxon>Bacteria</taxon>
        <taxon>Pseudomonadati</taxon>
        <taxon>Pseudomonadota</taxon>
        <taxon>Alphaproteobacteria</taxon>
        <taxon>Hyphomicrobiales</taxon>
        <taxon>Aurantimonadaceae</taxon>
        <taxon>Fulvimarina</taxon>
    </lineage>
</organism>
<dbReference type="RefSeq" id="WP_007067936.1">
    <property type="nucleotide sequence ID" value="NZ_DS022272.1"/>
</dbReference>
<dbReference type="STRING" id="217511.GCA_001463845_02347"/>
<protein>
    <recommendedName>
        <fullName evidence="4">Lycopene cyclase</fullName>
    </recommendedName>
</protein>
<dbReference type="InterPro" id="IPR010108">
    <property type="entry name" value="Lycopene_cyclase_b/e"/>
</dbReference>
<dbReference type="Pfam" id="PF05834">
    <property type="entry name" value="Lycopene_cycl"/>
    <property type="match status" value="1"/>
</dbReference>
<dbReference type="InterPro" id="IPR008461">
    <property type="entry name" value="CrtY"/>
</dbReference>
<proteinExistence type="inferred from homology"/>
<evidence type="ECO:0000256" key="1">
    <source>
        <dbReference type="ARBA" id="ARBA00006599"/>
    </source>
</evidence>